<proteinExistence type="predicted"/>
<gene>
    <name evidence="2" type="ORF">F5147DRAFT_778817</name>
</gene>
<evidence type="ECO:0000313" key="2">
    <source>
        <dbReference type="EMBL" id="KAG2095123.1"/>
    </source>
</evidence>
<dbReference type="EMBL" id="JABBWM010000076">
    <property type="protein sequence ID" value="KAG2095123.1"/>
    <property type="molecule type" value="Genomic_DNA"/>
</dbReference>
<dbReference type="AlphaFoldDB" id="A0A9P7JPB0"/>
<dbReference type="Proteomes" id="UP000823399">
    <property type="component" value="Unassembled WGS sequence"/>
</dbReference>
<feature type="compositionally biased region" description="Low complexity" evidence="1">
    <location>
        <begin position="366"/>
        <end position="381"/>
    </location>
</feature>
<protein>
    <submittedName>
        <fullName evidence="2">Uncharacterized protein</fullName>
    </submittedName>
</protein>
<feature type="region of interest" description="Disordered" evidence="1">
    <location>
        <begin position="341"/>
        <end position="461"/>
    </location>
</feature>
<dbReference type="RefSeq" id="XP_041287741.1">
    <property type="nucleotide sequence ID" value="XM_041442193.1"/>
</dbReference>
<evidence type="ECO:0000313" key="3">
    <source>
        <dbReference type="Proteomes" id="UP000823399"/>
    </source>
</evidence>
<name>A0A9P7JPB0_9AGAM</name>
<feature type="compositionally biased region" description="Basic residues" evidence="1">
    <location>
        <begin position="382"/>
        <end position="391"/>
    </location>
</feature>
<keyword evidence="3" id="KW-1185">Reference proteome</keyword>
<feature type="compositionally biased region" description="Basic residues" evidence="1">
    <location>
        <begin position="411"/>
        <end position="421"/>
    </location>
</feature>
<dbReference type="GeneID" id="64704452"/>
<sequence>MDQELLKQRKEKYRQWFHNHKKHKANAKVLMKLQKKWTAHRVIEEQRKADILQQIHEEIKEETGQKPEQKEIFRRYQPTMTAIMKGLGDNELEEARAKADEWTNQAPDPAVQAKTARKKGEKMIKHFAKEMFTQAGMRLFVLGSWKDEKGGLLTSRQVDTVGRSVILLTWFGRFDFNEHLGIGSSFMKCKDWQVILPAWEDFIGDAFNQDQDQDGMLLGGTRRVPKPYHEFDLDCMGLPMLPDIEGVSLDAKKGMIRSFLTIHYHKPVESKVPVPWSDIIKGQSRFISSIYLPEDAKIMDPSKLQRNEANALLECWLDQQDNQVGLTLKFKAWIDDKGKMRAPVSKESVDSNGDADDEGMWPMPTKKSSAAAAPSPAGVPKARPRFIKRAHVSSADEESDKTDADVPLPKVNKHAPYRVRKGTNATRGDPVGHPSESDDQLAPKSIGKRVRTRPAIISPRTDSAYEDRPIIDSVRWVSHDRGAYAAGKTRMPVAQVTEGSEDESCSHIGTKARYEPARSHHTAQQVCGFGPHSTRQGLEHIQTSPAVLDQTLKKTRAAQDVLPAVNNRSPRKTTAPREWSLAINDRSAKKTKVTKLAACSIPDAPAKSTRSKVDNALGT</sequence>
<dbReference type="OrthoDB" id="2690580at2759"/>
<evidence type="ECO:0000256" key="1">
    <source>
        <dbReference type="SAM" id="MobiDB-lite"/>
    </source>
</evidence>
<organism evidence="2 3">
    <name type="scientific">Suillus discolor</name>
    <dbReference type="NCBI Taxonomy" id="1912936"/>
    <lineage>
        <taxon>Eukaryota</taxon>
        <taxon>Fungi</taxon>
        <taxon>Dikarya</taxon>
        <taxon>Basidiomycota</taxon>
        <taxon>Agaricomycotina</taxon>
        <taxon>Agaricomycetes</taxon>
        <taxon>Agaricomycetidae</taxon>
        <taxon>Boletales</taxon>
        <taxon>Suillineae</taxon>
        <taxon>Suillaceae</taxon>
        <taxon>Suillus</taxon>
    </lineage>
</organism>
<comment type="caution">
    <text evidence="2">The sequence shown here is derived from an EMBL/GenBank/DDBJ whole genome shotgun (WGS) entry which is preliminary data.</text>
</comment>
<reference evidence="2" key="1">
    <citation type="journal article" date="2020" name="New Phytol.">
        <title>Comparative genomics reveals dynamic genome evolution in host specialist ectomycorrhizal fungi.</title>
        <authorList>
            <person name="Lofgren L.A."/>
            <person name="Nguyen N.H."/>
            <person name="Vilgalys R."/>
            <person name="Ruytinx J."/>
            <person name="Liao H.L."/>
            <person name="Branco S."/>
            <person name="Kuo A."/>
            <person name="LaButti K."/>
            <person name="Lipzen A."/>
            <person name="Andreopoulos W."/>
            <person name="Pangilinan J."/>
            <person name="Riley R."/>
            <person name="Hundley H."/>
            <person name="Na H."/>
            <person name="Barry K."/>
            <person name="Grigoriev I.V."/>
            <person name="Stajich J.E."/>
            <person name="Kennedy P.G."/>
        </authorList>
    </citation>
    <scope>NUCLEOTIDE SEQUENCE</scope>
    <source>
        <strain evidence="2">FC423</strain>
    </source>
</reference>
<accession>A0A9P7JPB0</accession>